<reference evidence="6 7" key="1">
    <citation type="journal article" date="2015" name="Genome Announc.">
        <title>Draft Genome Sequence of the Thermophile Thermus filiformis ATCC 43280, Producer of Carotenoid-(Di)glucoside-Branched Fatty Acid (Di)esters and Source of Hyperthermostable Enzymes of Biotechnological Interest.</title>
        <authorList>
            <person name="Mandelli F."/>
            <person name="Oliveira Ramires B."/>
            <person name="Couger M.B."/>
            <person name="Paixao D.A."/>
            <person name="Camilo C.M."/>
            <person name="Polikarpov I."/>
            <person name="Prade R."/>
            <person name="Riano-Pachon D.M."/>
            <person name="Squina F.M."/>
        </authorList>
    </citation>
    <scope>NUCLEOTIDE SEQUENCE [LARGE SCALE GENOMIC DNA]</scope>
    <source>
        <strain evidence="6 7">ATCC 43280</strain>
    </source>
</reference>
<dbReference type="SUPFAM" id="SSF54999">
    <property type="entry name" value="Ribosomal protein S10"/>
    <property type="match status" value="1"/>
</dbReference>
<dbReference type="PATRIC" id="fig|276.5.peg.2252"/>
<dbReference type="RefSeq" id="WP_038067405.1">
    <property type="nucleotide sequence ID" value="NZ_JPSL02000040.1"/>
</dbReference>
<dbReference type="AlphaFoldDB" id="A0A0A2WRL6"/>
<dbReference type="Proteomes" id="UP000030364">
    <property type="component" value="Unassembled WGS sequence"/>
</dbReference>
<evidence type="ECO:0000313" key="6">
    <source>
        <dbReference type="EMBL" id="KGQ20950.1"/>
    </source>
</evidence>
<name>A0A0A2WRL6_THEFI</name>
<gene>
    <name evidence="4" type="primary">rpsJ</name>
    <name evidence="6" type="ORF">THFILI_10680</name>
</gene>
<dbReference type="Gene3D" id="3.30.70.600">
    <property type="entry name" value="Ribosomal protein S10 domain"/>
    <property type="match status" value="1"/>
</dbReference>
<dbReference type="PROSITE" id="PS00361">
    <property type="entry name" value="RIBOSOMAL_S10"/>
    <property type="match status" value="1"/>
</dbReference>
<dbReference type="STRING" id="276.THFILI_10680"/>
<accession>A0A0A2WRL6</accession>
<dbReference type="InterPro" id="IPR027486">
    <property type="entry name" value="Ribosomal_uS10_dom"/>
</dbReference>
<dbReference type="PRINTS" id="PR00971">
    <property type="entry name" value="RIBOSOMALS10"/>
</dbReference>
<sequence length="105" mass="11889">MPKIRIKLRGFDHKTLDASAQKIVDAARRTGAQVSGPVPLPTRVRRFTVIRGPFKHKDSREHFELRTHNRLVDIINPNRKTIESLMTLDLPTGVEIEIKTLGGGR</sequence>
<dbReference type="InterPro" id="IPR018268">
    <property type="entry name" value="Ribosomal_uS10_CS"/>
</dbReference>
<dbReference type="SMART" id="SM01403">
    <property type="entry name" value="Ribosomal_S10"/>
    <property type="match status" value="1"/>
</dbReference>
<dbReference type="OrthoDB" id="9804464at2"/>
<evidence type="ECO:0000256" key="3">
    <source>
        <dbReference type="ARBA" id="ARBA00023274"/>
    </source>
</evidence>
<evidence type="ECO:0000256" key="4">
    <source>
        <dbReference type="HAMAP-Rule" id="MF_00508"/>
    </source>
</evidence>
<evidence type="ECO:0000313" key="7">
    <source>
        <dbReference type="Proteomes" id="UP000030364"/>
    </source>
</evidence>
<evidence type="ECO:0000256" key="1">
    <source>
        <dbReference type="ARBA" id="ARBA00007102"/>
    </source>
</evidence>
<evidence type="ECO:0000259" key="5">
    <source>
        <dbReference type="SMART" id="SM01403"/>
    </source>
</evidence>
<keyword evidence="3 4" id="KW-0687">Ribonucleoprotein</keyword>
<dbReference type="EMBL" id="JPSL02000040">
    <property type="protein sequence ID" value="KGQ20950.1"/>
    <property type="molecule type" value="Genomic_DNA"/>
</dbReference>
<dbReference type="GO" id="GO:1990904">
    <property type="term" value="C:ribonucleoprotein complex"/>
    <property type="evidence" value="ECO:0007669"/>
    <property type="project" value="UniProtKB-KW"/>
</dbReference>
<organism evidence="6 7">
    <name type="scientific">Thermus filiformis</name>
    <dbReference type="NCBI Taxonomy" id="276"/>
    <lineage>
        <taxon>Bacteria</taxon>
        <taxon>Thermotogati</taxon>
        <taxon>Deinococcota</taxon>
        <taxon>Deinococci</taxon>
        <taxon>Thermales</taxon>
        <taxon>Thermaceae</taxon>
        <taxon>Thermus</taxon>
    </lineage>
</organism>
<keyword evidence="2 4" id="KW-0689">Ribosomal protein</keyword>
<dbReference type="FunFam" id="3.30.70.600:FF:000003">
    <property type="entry name" value="30S ribosomal protein S10"/>
    <property type="match status" value="1"/>
</dbReference>
<dbReference type="HAMAP" id="MF_00508">
    <property type="entry name" value="Ribosomal_uS10"/>
    <property type="match status" value="1"/>
</dbReference>
<dbReference type="GO" id="GO:0003735">
    <property type="term" value="F:structural constituent of ribosome"/>
    <property type="evidence" value="ECO:0007669"/>
    <property type="project" value="InterPro"/>
</dbReference>
<dbReference type="GO" id="GO:0006412">
    <property type="term" value="P:translation"/>
    <property type="evidence" value="ECO:0007669"/>
    <property type="project" value="UniProtKB-UniRule"/>
</dbReference>
<protein>
    <recommendedName>
        <fullName evidence="4">Small ribosomal subunit protein uS10</fullName>
    </recommendedName>
</protein>
<feature type="domain" description="Small ribosomal subunit protein uS10" evidence="5">
    <location>
        <begin position="5"/>
        <end position="99"/>
    </location>
</feature>
<dbReference type="InterPro" id="IPR001848">
    <property type="entry name" value="Ribosomal_uS10"/>
</dbReference>
<dbReference type="Pfam" id="PF00338">
    <property type="entry name" value="Ribosomal_S10"/>
    <property type="match status" value="1"/>
</dbReference>
<evidence type="ECO:0000256" key="2">
    <source>
        <dbReference type="ARBA" id="ARBA00022980"/>
    </source>
</evidence>
<dbReference type="NCBIfam" id="TIGR01049">
    <property type="entry name" value="rpsJ_bact"/>
    <property type="match status" value="1"/>
</dbReference>
<dbReference type="PANTHER" id="PTHR11700">
    <property type="entry name" value="30S RIBOSOMAL PROTEIN S10 FAMILY MEMBER"/>
    <property type="match status" value="1"/>
</dbReference>
<dbReference type="InterPro" id="IPR036838">
    <property type="entry name" value="Ribosomal_uS10_dom_sf"/>
</dbReference>
<dbReference type="GO" id="GO:0000049">
    <property type="term" value="F:tRNA binding"/>
    <property type="evidence" value="ECO:0007669"/>
    <property type="project" value="UniProtKB-UniRule"/>
</dbReference>
<comment type="function">
    <text evidence="4">Involved in the binding of tRNA to the ribosomes.</text>
</comment>
<keyword evidence="7" id="KW-1185">Reference proteome</keyword>
<proteinExistence type="inferred from homology"/>
<comment type="caution">
    <text evidence="6">The sequence shown here is derived from an EMBL/GenBank/DDBJ whole genome shotgun (WGS) entry which is preliminary data.</text>
</comment>
<dbReference type="GO" id="GO:0005840">
    <property type="term" value="C:ribosome"/>
    <property type="evidence" value="ECO:0007669"/>
    <property type="project" value="UniProtKB-KW"/>
</dbReference>
<dbReference type="NCBIfam" id="NF001861">
    <property type="entry name" value="PRK00596.1"/>
    <property type="match status" value="1"/>
</dbReference>
<comment type="subunit">
    <text evidence="4">Part of the 30S ribosomal subunit.</text>
</comment>
<comment type="similarity">
    <text evidence="1 4">Belongs to the universal ribosomal protein uS10 family.</text>
</comment>